<dbReference type="SUPFAM" id="SSF52799">
    <property type="entry name" value="(Phosphotyrosine protein) phosphatases II"/>
    <property type="match status" value="1"/>
</dbReference>
<proteinExistence type="predicted"/>
<name>A0A6L3AU03_AZOBR</name>
<evidence type="ECO:0000313" key="1">
    <source>
        <dbReference type="EMBL" id="KAA0676737.1"/>
    </source>
</evidence>
<dbReference type="AlphaFoldDB" id="A0A6L3AU03"/>
<dbReference type="EMBL" id="QOKV01000041">
    <property type="protein sequence ID" value="KAA0676737.1"/>
    <property type="molecule type" value="Genomic_DNA"/>
</dbReference>
<reference evidence="1 2" key="1">
    <citation type="submission" date="2018-07" db="EMBL/GenBank/DDBJ databases">
        <title>Genome sequence of Roseomonas fauriae ATCC 49958.</title>
        <authorList>
            <person name="Sant'Anna F.H."/>
            <person name="Baldani J.I."/>
            <person name="Zilli J.E."/>
            <person name="Reis V.M."/>
            <person name="Hartmann A."/>
            <person name="Cruz L."/>
            <person name="de Souza E.M."/>
            <person name="de Oliveira Pedrosa F."/>
            <person name="Passaglia L.M.P."/>
        </authorList>
    </citation>
    <scope>NUCLEOTIDE SEQUENCE [LARGE SCALE GENOMIC DNA]</scope>
    <source>
        <strain evidence="1 2">ATCC 49958</strain>
    </source>
</reference>
<dbReference type="InterPro" id="IPR029021">
    <property type="entry name" value="Prot-tyrosine_phosphatase-like"/>
</dbReference>
<dbReference type="Proteomes" id="UP000476837">
    <property type="component" value="Unassembled WGS sequence"/>
</dbReference>
<accession>A0A6L3AU03</accession>
<evidence type="ECO:0008006" key="3">
    <source>
        <dbReference type="Google" id="ProtNLM"/>
    </source>
</evidence>
<dbReference type="Gene3D" id="3.90.190.10">
    <property type="entry name" value="Protein tyrosine phosphatase superfamily"/>
    <property type="match status" value="1"/>
</dbReference>
<organism evidence="1 2">
    <name type="scientific">Azospirillum brasilense</name>
    <dbReference type="NCBI Taxonomy" id="192"/>
    <lineage>
        <taxon>Bacteria</taxon>
        <taxon>Pseudomonadati</taxon>
        <taxon>Pseudomonadota</taxon>
        <taxon>Alphaproteobacteria</taxon>
        <taxon>Rhodospirillales</taxon>
        <taxon>Azospirillaceae</taxon>
        <taxon>Azospirillum</taxon>
    </lineage>
</organism>
<dbReference type="InterPro" id="IPR016130">
    <property type="entry name" value="Tyr_Pase_AS"/>
</dbReference>
<protein>
    <recommendedName>
        <fullName evidence="3">Tyrosine specific protein phosphatases domain-containing protein</fullName>
    </recommendedName>
</protein>
<evidence type="ECO:0000313" key="2">
    <source>
        <dbReference type="Proteomes" id="UP000476837"/>
    </source>
</evidence>
<dbReference type="RefSeq" id="WP_149168184.1">
    <property type="nucleotide sequence ID" value="NZ_QOKV01000041.1"/>
</dbReference>
<sequence>MRILVRSQADILAGAAEGAAGVISIRGTIRGTLPEDDVAAQSQSAIPFRSGRQNKVVLDSRGTTAPENDLNLACAQAVLGDVDAVLTMRFDDIGIPAYGPYTGPTMSHVVAALDFARVARDREPDGTLVVHCLHGRSRSTAIALAILADEMEPGREADAVAALLKQDLDSRMHPNSLLVALADAALLRVGALERALAEACPRHVKWREHWHEVALDPERHWETARKVRFRRRGKGGET</sequence>
<comment type="caution">
    <text evidence="1">The sequence shown here is derived from an EMBL/GenBank/DDBJ whole genome shotgun (WGS) entry which is preliminary data.</text>
</comment>
<gene>
    <name evidence="1" type="ORF">DS837_30370</name>
</gene>
<dbReference type="PROSITE" id="PS00383">
    <property type="entry name" value="TYR_PHOSPHATASE_1"/>
    <property type="match status" value="1"/>
</dbReference>